<dbReference type="EMBL" id="CAJVQC010084363">
    <property type="protein sequence ID" value="CAG8821023.1"/>
    <property type="molecule type" value="Genomic_DNA"/>
</dbReference>
<accession>A0ACA9S109</accession>
<organism evidence="1 2">
    <name type="scientific">Racocetra persica</name>
    <dbReference type="NCBI Taxonomy" id="160502"/>
    <lineage>
        <taxon>Eukaryota</taxon>
        <taxon>Fungi</taxon>
        <taxon>Fungi incertae sedis</taxon>
        <taxon>Mucoromycota</taxon>
        <taxon>Glomeromycotina</taxon>
        <taxon>Glomeromycetes</taxon>
        <taxon>Diversisporales</taxon>
        <taxon>Gigasporaceae</taxon>
        <taxon>Racocetra</taxon>
    </lineage>
</organism>
<feature type="non-terminal residue" evidence="1">
    <location>
        <position position="1"/>
    </location>
</feature>
<evidence type="ECO:0000313" key="1">
    <source>
        <dbReference type="EMBL" id="CAG8821023.1"/>
    </source>
</evidence>
<keyword evidence="2" id="KW-1185">Reference proteome</keyword>
<proteinExistence type="predicted"/>
<protein>
    <submittedName>
        <fullName evidence="1">25901_t:CDS:1</fullName>
    </submittedName>
</protein>
<sequence>NNLIFLQNLIKSKHSSAQEHFNYSDQNTLMSHLNNIVTLDDFEKAQNLINVIYKETGHHRSVASDISIVPLEQEKNSIGNHHTK</sequence>
<comment type="caution">
    <text evidence="1">The sequence shown here is derived from an EMBL/GenBank/DDBJ whole genome shotgun (WGS) entry which is preliminary data.</text>
</comment>
<dbReference type="Proteomes" id="UP000789920">
    <property type="component" value="Unassembled WGS sequence"/>
</dbReference>
<feature type="non-terminal residue" evidence="1">
    <location>
        <position position="84"/>
    </location>
</feature>
<gene>
    <name evidence="1" type="ORF">RPERSI_LOCUS25484</name>
</gene>
<name>A0ACA9S109_9GLOM</name>
<evidence type="ECO:0000313" key="2">
    <source>
        <dbReference type="Proteomes" id="UP000789920"/>
    </source>
</evidence>
<reference evidence="1" key="1">
    <citation type="submission" date="2021-06" db="EMBL/GenBank/DDBJ databases">
        <authorList>
            <person name="Kallberg Y."/>
            <person name="Tangrot J."/>
            <person name="Rosling A."/>
        </authorList>
    </citation>
    <scope>NUCLEOTIDE SEQUENCE</scope>
    <source>
        <strain evidence="1">MA461A</strain>
    </source>
</reference>